<comment type="caution">
    <text evidence="1">The sequence shown here is derived from an EMBL/GenBank/DDBJ whole genome shotgun (WGS) entry which is preliminary data.</text>
</comment>
<name>A0A6V7H656_9HYME</name>
<proteinExistence type="predicted"/>
<evidence type="ECO:0000313" key="1">
    <source>
        <dbReference type="EMBL" id="CAD1474924.1"/>
    </source>
</evidence>
<accession>A0A6V7H656</accession>
<protein>
    <submittedName>
        <fullName evidence="1">Uncharacterized protein</fullName>
    </submittedName>
</protein>
<dbReference type="EMBL" id="CAJDYZ010008040">
    <property type="protein sequence ID" value="CAD1474924.1"/>
    <property type="molecule type" value="Genomic_DNA"/>
</dbReference>
<reference evidence="1" key="1">
    <citation type="submission" date="2020-07" db="EMBL/GenBank/DDBJ databases">
        <authorList>
            <person name="Nazaruddin N."/>
        </authorList>
    </citation>
    <scope>NUCLEOTIDE SEQUENCE</scope>
</reference>
<dbReference type="Proteomes" id="UP000752696">
    <property type="component" value="Unassembled WGS sequence"/>
</dbReference>
<evidence type="ECO:0000313" key="2">
    <source>
        <dbReference type="Proteomes" id="UP000752696"/>
    </source>
</evidence>
<sequence length="96" mass="11358">MYNCKFGVPVLVSNILYNGLKQKSIYKAIRYLVENFNTCQLHKFEFRLYCAQCTHIMLTYKLICFIRQSIVFSYSITEIMRVAKKNHAHSSKHSIE</sequence>
<organism evidence="1 2">
    <name type="scientific">Heterotrigona itama</name>
    <dbReference type="NCBI Taxonomy" id="395501"/>
    <lineage>
        <taxon>Eukaryota</taxon>
        <taxon>Metazoa</taxon>
        <taxon>Ecdysozoa</taxon>
        <taxon>Arthropoda</taxon>
        <taxon>Hexapoda</taxon>
        <taxon>Insecta</taxon>
        <taxon>Pterygota</taxon>
        <taxon>Neoptera</taxon>
        <taxon>Endopterygota</taxon>
        <taxon>Hymenoptera</taxon>
        <taxon>Apocrita</taxon>
        <taxon>Aculeata</taxon>
        <taxon>Apoidea</taxon>
        <taxon>Anthophila</taxon>
        <taxon>Apidae</taxon>
        <taxon>Heterotrigona</taxon>
    </lineage>
</organism>
<gene>
    <name evidence="1" type="ORF">MHI_LOCUS504791</name>
</gene>
<dbReference type="AlphaFoldDB" id="A0A6V7H656"/>
<keyword evidence="2" id="KW-1185">Reference proteome</keyword>